<name>A0AAW2GII2_9HYME</name>
<dbReference type="Proteomes" id="UP001430953">
    <property type="component" value="Unassembled WGS sequence"/>
</dbReference>
<dbReference type="AlphaFoldDB" id="A0AAW2GII2"/>
<organism evidence="1 2">
    <name type="scientific">Cardiocondyla obscurior</name>
    <dbReference type="NCBI Taxonomy" id="286306"/>
    <lineage>
        <taxon>Eukaryota</taxon>
        <taxon>Metazoa</taxon>
        <taxon>Ecdysozoa</taxon>
        <taxon>Arthropoda</taxon>
        <taxon>Hexapoda</taxon>
        <taxon>Insecta</taxon>
        <taxon>Pterygota</taxon>
        <taxon>Neoptera</taxon>
        <taxon>Endopterygota</taxon>
        <taxon>Hymenoptera</taxon>
        <taxon>Apocrita</taxon>
        <taxon>Aculeata</taxon>
        <taxon>Formicoidea</taxon>
        <taxon>Formicidae</taxon>
        <taxon>Myrmicinae</taxon>
        <taxon>Cardiocondyla</taxon>
    </lineage>
</organism>
<gene>
    <name evidence="1" type="ORF">PUN28_005562</name>
</gene>
<accession>A0AAW2GII2</accession>
<dbReference type="EMBL" id="JADYXP020000004">
    <property type="protein sequence ID" value="KAL0127345.1"/>
    <property type="molecule type" value="Genomic_DNA"/>
</dbReference>
<keyword evidence="2" id="KW-1185">Reference proteome</keyword>
<comment type="caution">
    <text evidence="1">The sequence shown here is derived from an EMBL/GenBank/DDBJ whole genome shotgun (WGS) entry which is preliminary data.</text>
</comment>
<evidence type="ECO:0000313" key="1">
    <source>
        <dbReference type="EMBL" id="KAL0127345.1"/>
    </source>
</evidence>
<reference evidence="1 2" key="1">
    <citation type="submission" date="2023-03" db="EMBL/GenBank/DDBJ databases">
        <title>High recombination rates correlate with genetic variation in Cardiocondyla obscurior ants.</title>
        <authorList>
            <person name="Errbii M."/>
        </authorList>
    </citation>
    <scope>NUCLEOTIDE SEQUENCE [LARGE SCALE GENOMIC DNA]</scope>
    <source>
        <strain evidence="1">Alpha-2009</strain>
        <tissue evidence="1">Whole body</tissue>
    </source>
</reference>
<proteinExistence type="predicted"/>
<protein>
    <submittedName>
        <fullName evidence="1">Uncharacterized protein</fullName>
    </submittedName>
</protein>
<sequence>MNLVEWTLFDKYETYDFVAGINDETGEEKKKKEKVQTSFGRLQLTCSVFDVYENCYSRREGVIEISSQIPCLHTPPCVTTFKWIVICKLLWTSYYMLVYNDTCALPQ</sequence>
<evidence type="ECO:0000313" key="2">
    <source>
        <dbReference type="Proteomes" id="UP001430953"/>
    </source>
</evidence>